<reference evidence="2 3" key="1">
    <citation type="submission" date="2018-03" db="EMBL/GenBank/DDBJ databases">
        <title>Whole genome sequencing of Histamine producing bacteria.</title>
        <authorList>
            <person name="Butler K."/>
        </authorList>
    </citation>
    <scope>NUCLEOTIDE SEQUENCE [LARGE SCALE GENOMIC DNA]</scope>
    <source>
        <strain evidence="2 3">DSM 16190</strain>
    </source>
</reference>
<keyword evidence="3" id="KW-1185">Reference proteome</keyword>
<comment type="caution">
    <text evidence="2">The sequence shown here is derived from an EMBL/GenBank/DDBJ whole genome shotgun (WGS) entry which is preliminary data.</text>
</comment>
<protein>
    <submittedName>
        <fullName evidence="2">Uncharacterized protein</fullName>
    </submittedName>
</protein>
<feature type="chain" id="PRO_5015699778" evidence="1">
    <location>
        <begin position="23"/>
        <end position="63"/>
    </location>
</feature>
<dbReference type="OrthoDB" id="5901357at2"/>
<gene>
    <name evidence="2" type="ORF">C9I89_16840</name>
</gene>
<evidence type="ECO:0000256" key="1">
    <source>
        <dbReference type="SAM" id="SignalP"/>
    </source>
</evidence>
<evidence type="ECO:0000313" key="2">
    <source>
        <dbReference type="EMBL" id="PSW03795.1"/>
    </source>
</evidence>
<feature type="signal peptide" evidence="1">
    <location>
        <begin position="1"/>
        <end position="22"/>
    </location>
</feature>
<proteinExistence type="predicted"/>
<sequence length="63" mass="7231">MLFKPQLLVLFTVTLFLTTACVATRYADDQEWKVMNMQEKVLNERRNACAIEGDGACIIYDND</sequence>
<organism evidence="2 3">
    <name type="scientific">Photobacterium lipolyticum</name>
    <dbReference type="NCBI Taxonomy" id="266810"/>
    <lineage>
        <taxon>Bacteria</taxon>
        <taxon>Pseudomonadati</taxon>
        <taxon>Pseudomonadota</taxon>
        <taxon>Gammaproteobacteria</taxon>
        <taxon>Vibrionales</taxon>
        <taxon>Vibrionaceae</taxon>
        <taxon>Photobacterium</taxon>
    </lineage>
</organism>
<dbReference type="RefSeq" id="WP_107284488.1">
    <property type="nucleotide sequence ID" value="NZ_PYMC01000013.1"/>
</dbReference>
<keyword evidence="1" id="KW-0732">Signal</keyword>
<accession>A0A2T3MV08</accession>
<dbReference type="EMBL" id="PYMC01000013">
    <property type="protein sequence ID" value="PSW03795.1"/>
    <property type="molecule type" value="Genomic_DNA"/>
</dbReference>
<evidence type="ECO:0000313" key="3">
    <source>
        <dbReference type="Proteomes" id="UP000240904"/>
    </source>
</evidence>
<dbReference type="PROSITE" id="PS51257">
    <property type="entry name" value="PROKAR_LIPOPROTEIN"/>
    <property type="match status" value="1"/>
</dbReference>
<name>A0A2T3MV08_9GAMM</name>
<dbReference type="AlphaFoldDB" id="A0A2T3MV08"/>
<dbReference type="Proteomes" id="UP000240904">
    <property type="component" value="Unassembled WGS sequence"/>
</dbReference>